<keyword evidence="2" id="KW-1003">Cell membrane</keyword>
<dbReference type="Pfam" id="PF04347">
    <property type="entry name" value="FliO"/>
    <property type="match status" value="1"/>
</dbReference>
<gene>
    <name evidence="7" type="ORF">SAMN05421804_101714</name>
</gene>
<evidence type="ECO:0000256" key="1">
    <source>
        <dbReference type="ARBA" id="ARBA00004236"/>
    </source>
</evidence>
<keyword evidence="3 6" id="KW-0812">Transmembrane</keyword>
<keyword evidence="5 6" id="KW-0472">Membrane</keyword>
<keyword evidence="7" id="KW-0282">Flagellum</keyword>
<comment type="subcellular location">
    <subcellularLocation>
        <location evidence="1">Cell membrane</location>
    </subcellularLocation>
</comment>
<keyword evidence="4 6" id="KW-1133">Transmembrane helix</keyword>
<evidence type="ECO:0000256" key="6">
    <source>
        <dbReference type="SAM" id="Phobius"/>
    </source>
</evidence>
<evidence type="ECO:0000256" key="4">
    <source>
        <dbReference type="ARBA" id="ARBA00022989"/>
    </source>
</evidence>
<dbReference type="GO" id="GO:0044781">
    <property type="term" value="P:bacterial-type flagellum organization"/>
    <property type="evidence" value="ECO:0007669"/>
    <property type="project" value="InterPro"/>
</dbReference>
<dbReference type="EMBL" id="FNDZ01000001">
    <property type="protein sequence ID" value="SDI11434.1"/>
    <property type="molecule type" value="Genomic_DNA"/>
</dbReference>
<organism evidence="7 8">
    <name type="scientific">Proteiniclasticum ruminis</name>
    <dbReference type="NCBI Taxonomy" id="398199"/>
    <lineage>
        <taxon>Bacteria</taxon>
        <taxon>Bacillati</taxon>
        <taxon>Bacillota</taxon>
        <taxon>Clostridia</taxon>
        <taxon>Eubacteriales</taxon>
        <taxon>Clostridiaceae</taxon>
        <taxon>Proteiniclasticum</taxon>
    </lineage>
</organism>
<evidence type="ECO:0000313" key="7">
    <source>
        <dbReference type="EMBL" id="SDI11434.1"/>
    </source>
</evidence>
<name>A0A1G8HXU6_9CLOT</name>
<reference evidence="7 8" key="1">
    <citation type="submission" date="2016-10" db="EMBL/GenBank/DDBJ databases">
        <authorList>
            <person name="de Groot N.N."/>
        </authorList>
    </citation>
    <scope>NUCLEOTIDE SEQUENCE [LARGE SCALE GENOMIC DNA]</scope>
    <source>
        <strain evidence="7 8">CGMCC 1.5058</strain>
    </source>
</reference>
<evidence type="ECO:0000313" key="8">
    <source>
        <dbReference type="Proteomes" id="UP000183255"/>
    </source>
</evidence>
<feature type="transmembrane region" description="Helical" evidence="6">
    <location>
        <begin position="6"/>
        <end position="28"/>
    </location>
</feature>
<proteinExistence type="predicted"/>
<evidence type="ECO:0000256" key="3">
    <source>
        <dbReference type="ARBA" id="ARBA00022692"/>
    </source>
</evidence>
<dbReference type="AlphaFoldDB" id="A0A1G8HXU6"/>
<evidence type="ECO:0000256" key="2">
    <source>
        <dbReference type="ARBA" id="ARBA00022475"/>
    </source>
</evidence>
<dbReference type="RefSeq" id="WP_031574179.1">
    <property type="nucleotide sequence ID" value="NZ_FNDZ01000001.1"/>
</dbReference>
<evidence type="ECO:0000256" key="5">
    <source>
        <dbReference type="ARBA" id="ARBA00023136"/>
    </source>
</evidence>
<accession>A0A1G8HXU6</accession>
<dbReference type="GO" id="GO:0016020">
    <property type="term" value="C:membrane"/>
    <property type="evidence" value="ECO:0007669"/>
    <property type="project" value="InterPro"/>
</dbReference>
<keyword evidence="7" id="KW-0966">Cell projection</keyword>
<dbReference type="Proteomes" id="UP000183255">
    <property type="component" value="Unassembled WGS sequence"/>
</dbReference>
<sequence>METVELILSFLKMILGLAAVLALLYVVLRFGKKMNYGGNQYIQMVEKVPLSNQAFLAVVRVGKRYHLASISSGKVDLLKELLPEEVEEMMENRRRQLEENPVKEMWRKRNDRE</sequence>
<dbReference type="InterPro" id="IPR022781">
    <property type="entry name" value="Flagellar_biosynth_FliO"/>
</dbReference>
<keyword evidence="7" id="KW-0969">Cilium</keyword>
<protein>
    <submittedName>
        <fullName evidence="7">Flagellar biogenesis protein FliO</fullName>
    </submittedName>
</protein>